<organism evidence="2 3">
    <name type="scientific">Aspergillus caelatus</name>
    <dbReference type="NCBI Taxonomy" id="61420"/>
    <lineage>
        <taxon>Eukaryota</taxon>
        <taxon>Fungi</taxon>
        <taxon>Dikarya</taxon>
        <taxon>Ascomycota</taxon>
        <taxon>Pezizomycotina</taxon>
        <taxon>Eurotiomycetes</taxon>
        <taxon>Eurotiomycetidae</taxon>
        <taxon>Eurotiales</taxon>
        <taxon>Aspergillaceae</taxon>
        <taxon>Aspergillus</taxon>
        <taxon>Aspergillus subgen. Circumdati</taxon>
    </lineage>
</organism>
<gene>
    <name evidence="2" type="ORF">BDV27DRAFT_130424</name>
</gene>
<dbReference type="Proteomes" id="UP000326268">
    <property type="component" value="Unassembled WGS sequence"/>
</dbReference>
<evidence type="ECO:0000313" key="3">
    <source>
        <dbReference type="Proteomes" id="UP000326268"/>
    </source>
</evidence>
<dbReference type="RefSeq" id="XP_031926226.1">
    <property type="nucleotide sequence ID" value="XM_032067409.1"/>
</dbReference>
<dbReference type="EMBL" id="ML737684">
    <property type="protein sequence ID" value="KAE8363145.1"/>
    <property type="molecule type" value="Genomic_DNA"/>
</dbReference>
<evidence type="ECO:0000313" key="2">
    <source>
        <dbReference type="EMBL" id="KAE8363145.1"/>
    </source>
</evidence>
<keyword evidence="1" id="KW-1133">Transmembrane helix</keyword>
<proteinExistence type="predicted"/>
<dbReference type="AlphaFoldDB" id="A0A5N7A0E0"/>
<protein>
    <submittedName>
        <fullName evidence="2">Uncharacterized protein</fullName>
    </submittedName>
</protein>
<evidence type="ECO:0000256" key="1">
    <source>
        <dbReference type="SAM" id="Phobius"/>
    </source>
</evidence>
<accession>A0A5N7A0E0</accession>
<sequence length="54" mass="6205">MAQTFYFSRIGLSNLQLLYPFREYQAGAWMAGGPVALHSIVVIFWKRILLSETI</sequence>
<reference evidence="2 3" key="1">
    <citation type="submission" date="2019-04" db="EMBL/GenBank/DDBJ databases">
        <title>Friends and foes A comparative genomics studyof 23 Aspergillus species from section Flavi.</title>
        <authorList>
            <consortium name="DOE Joint Genome Institute"/>
            <person name="Kjaerbolling I."/>
            <person name="Vesth T."/>
            <person name="Frisvad J.C."/>
            <person name="Nybo J.L."/>
            <person name="Theobald S."/>
            <person name="Kildgaard S."/>
            <person name="Isbrandt T."/>
            <person name="Kuo A."/>
            <person name="Sato A."/>
            <person name="Lyhne E.K."/>
            <person name="Kogle M.E."/>
            <person name="Wiebenga A."/>
            <person name="Kun R.S."/>
            <person name="Lubbers R.J."/>
            <person name="Makela M.R."/>
            <person name="Barry K."/>
            <person name="Chovatia M."/>
            <person name="Clum A."/>
            <person name="Daum C."/>
            <person name="Haridas S."/>
            <person name="He G."/>
            <person name="LaButti K."/>
            <person name="Lipzen A."/>
            <person name="Mondo S."/>
            <person name="Riley R."/>
            <person name="Salamov A."/>
            <person name="Simmons B.A."/>
            <person name="Magnuson J.K."/>
            <person name="Henrissat B."/>
            <person name="Mortensen U.H."/>
            <person name="Larsen T.O."/>
            <person name="Devries R.P."/>
            <person name="Grigoriev I.V."/>
            <person name="Machida M."/>
            <person name="Baker S.E."/>
            <person name="Andersen M.R."/>
        </authorList>
    </citation>
    <scope>NUCLEOTIDE SEQUENCE [LARGE SCALE GENOMIC DNA]</scope>
    <source>
        <strain evidence="2 3">CBS 763.97</strain>
    </source>
</reference>
<keyword evidence="1" id="KW-0472">Membrane</keyword>
<keyword evidence="1" id="KW-0812">Transmembrane</keyword>
<keyword evidence="3" id="KW-1185">Reference proteome</keyword>
<name>A0A5N7A0E0_9EURO</name>
<feature type="transmembrane region" description="Helical" evidence="1">
    <location>
        <begin position="26"/>
        <end position="45"/>
    </location>
</feature>
<dbReference type="GeneID" id="43651855"/>